<dbReference type="PIRSF" id="PIRSF006487">
    <property type="entry name" value="GcvT"/>
    <property type="match status" value="1"/>
</dbReference>
<keyword evidence="3 8" id="KW-0032">Aminotransferase</keyword>
<dbReference type="GO" id="GO:0005960">
    <property type="term" value="C:glycine cleavage complex"/>
    <property type="evidence" value="ECO:0007669"/>
    <property type="project" value="InterPro"/>
</dbReference>
<organism evidence="11">
    <name type="scientific">Kwoniella bestiolae CBS 10118</name>
    <dbReference type="NCBI Taxonomy" id="1296100"/>
    <lineage>
        <taxon>Eukaryota</taxon>
        <taxon>Fungi</taxon>
        <taxon>Dikarya</taxon>
        <taxon>Basidiomycota</taxon>
        <taxon>Agaricomycotina</taxon>
        <taxon>Tremellomycetes</taxon>
        <taxon>Tremellales</taxon>
        <taxon>Cryptococcaceae</taxon>
        <taxon>Kwoniella</taxon>
    </lineage>
</organism>
<dbReference type="InterPro" id="IPR013977">
    <property type="entry name" value="GcvT_C"/>
</dbReference>
<name>A0A1B9GAD3_9TREE</name>
<evidence type="ECO:0000256" key="4">
    <source>
        <dbReference type="ARBA" id="ARBA00022679"/>
    </source>
</evidence>
<dbReference type="PANTHER" id="PTHR43757">
    <property type="entry name" value="AMINOMETHYLTRANSFERASE"/>
    <property type="match status" value="1"/>
</dbReference>
<evidence type="ECO:0000256" key="3">
    <source>
        <dbReference type="ARBA" id="ARBA00022576"/>
    </source>
</evidence>
<dbReference type="GO" id="GO:0004047">
    <property type="term" value="F:aminomethyltransferase activity"/>
    <property type="evidence" value="ECO:0007669"/>
    <property type="project" value="UniProtKB-EC"/>
</dbReference>
<evidence type="ECO:0000256" key="5">
    <source>
        <dbReference type="ARBA" id="ARBA00031395"/>
    </source>
</evidence>
<dbReference type="VEuPathDB" id="FungiDB:I302_02820"/>
<feature type="binding site" evidence="7">
    <location>
        <position position="268"/>
    </location>
    <ligand>
        <name>substrate</name>
    </ligand>
</feature>
<dbReference type="Pfam" id="PF01571">
    <property type="entry name" value="GCV_T"/>
    <property type="match status" value="1"/>
</dbReference>
<dbReference type="EC" id="2.1.2.10" evidence="2 8"/>
<comment type="catalytic activity">
    <reaction evidence="6 8">
        <text>N(6)-[(R)-S(8)-aminomethyldihydrolipoyl]-L-lysyl-[protein] + (6S)-5,6,7,8-tetrahydrofolate = N(6)-[(R)-dihydrolipoyl]-L-lysyl-[protein] + (6R)-5,10-methylene-5,6,7,8-tetrahydrofolate + NH4(+)</text>
        <dbReference type="Rhea" id="RHEA:16945"/>
        <dbReference type="Rhea" id="RHEA-COMP:10475"/>
        <dbReference type="Rhea" id="RHEA-COMP:10492"/>
        <dbReference type="ChEBI" id="CHEBI:15636"/>
        <dbReference type="ChEBI" id="CHEBI:28938"/>
        <dbReference type="ChEBI" id="CHEBI:57453"/>
        <dbReference type="ChEBI" id="CHEBI:83100"/>
        <dbReference type="ChEBI" id="CHEBI:83143"/>
        <dbReference type="EC" id="2.1.2.10"/>
    </reaction>
</comment>
<evidence type="ECO:0000256" key="6">
    <source>
        <dbReference type="ARBA" id="ARBA00047665"/>
    </source>
</evidence>
<gene>
    <name evidence="11" type="ORF">I302_02820</name>
</gene>
<dbReference type="Gene3D" id="3.30.1360.120">
    <property type="entry name" value="Probable tRNA modification gtpase trme, domain 1"/>
    <property type="match status" value="1"/>
</dbReference>
<proteinExistence type="inferred from homology"/>
<protein>
    <recommendedName>
        <fullName evidence="2 8">Aminomethyltransferase</fullName>
        <ecNumber evidence="2 8">2.1.2.10</ecNumber>
    </recommendedName>
    <alternativeName>
        <fullName evidence="5 8">Glycine cleavage system T protein</fullName>
    </alternativeName>
</protein>
<comment type="subunit">
    <text evidence="8">The glycine cleavage system is composed of four proteins: P, T, L and H.</text>
</comment>
<evidence type="ECO:0000259" key="10">
    <source>
        <dbReference type="Pfam" id="PF08669"/>
    </source>
</evidence>
<evidence type="ECO:0000259" key="9">
    <source>
        <dbReference type="Pfam" id="PF01571"/>
    </source>
</evidence>
<dbReference type="PANTHER" id="PTHR43757:SF2">
    <property type="entry name" value="AMINOMETHYLTRANSFERASE, MITOCHONDRIAL"/>
    <property type="match status" value="1"/>
</dbReference>
<evidence type="ECO:0000256" key="1">
    <source>
        <dbReference type="ARBA" id="ARBA00008609"/>
    </source>
</evidence>
<dbReference type="FunFam" id="3.30.70.1400:FF:000001">
    <property type="entry name" value="Aminomethyltransferase"/>
    <property type="match status" value="1"/>
</dbReference>
<dbReference type="AlphaFoldDB" id="A0A1B9GAD3"/>
<evidence type="ECO:0000256" key="8">
    <source>
        <dbReference type="RuleBase" id="RU003981"/>
    </source>
</evidence>
<dbReference type="GO" id="GO:0008483">
    <property type="term" value="F:transaminase activity"/>
    <property type="evidence" value="ECO:0007669"/>
    <property type="project" value="UniProtKB-KW"/>
</dbReference>
<dbReference type="SUPFAM" id="SSF101790">
    <property type="entry name" value="Aminomethyltransferase beta-barrel domain"/>
    <property type="match status" value="1"/>
</dbReference>
<dbReference type="STRING" id="1296100.A0A1B9GAD3"/>
<dbReference type="GO" id="GO:0005739">
    <property type="term" value="C:mitochondrion"/>
    <property type="evidence" value="ECO:0007669"/>
    <property type="project" value="UniProtKB-SubCell"/>
</dbReference>
<dbReference type="OrthoDB" id="10263536at2759"/>
<reference evidence="11" key="2">
    <citation type="submission" date="2014-01" db="EMBL/GenBank/DDBJ databases">
        <title>Evolution of pathogenesis and genome organization in the Tremellales.</title>
        <authorList>
            <person name="Cuomo C."/>
            <person name="Litvintseva A."/>
            <person name="Heitman J."/>
            <person name="Chen Y."/>
            <person name="Sun S."/>
            <person name="Springer D."/>
            <person name="Dromer F."/>
            <person name="Young S."/>
            <person name="Zeng Q."/>
            <person name="Chapman S."/>
            <person name="Gujja S."/>
            <person name="Saif S."/>
            <person name="Birren B."/>
        </authorList>
    </citation>
    <scope>NUCLEOTIDE SEQUENCE</scope>
    <source>
        <strain evidence="11">CBS 10118</strain>
    </source>
</reference>
<accession>A0A1B9GAD3</accession>
<evidence type="ECO:0000256" key="2">
    <source>
        <dbReference type="ARBA" id="ARBA00012616"/>
    </source>
</evidence>
<dbReference type="GO" id="GO:0006546">
    <property type="term" value="P:glycine catabolic process"/>
    <property type="evidence" value="ECO:0007669"/>
    <property type="project" value="InterPro"/>
</dbReference>
<comment type="function">
    <text evidence="8">The glycine cleavage system catalyzes the degradation of glycine.</text>
</comment>
<sequence>MIALQPILRCSRAIKPNSVSRQGILTLSRGFASSLRMSEEVGIFPSPQADINSARPWADLTCILQLSKTPLYDFHVQNKAKMVPFAGWSMPLSYGEVGQITAHKHVRSSAGLFDVSHMLQHTFTGPGSQEFLLSLCPSSLDKLKPFSSTLSVLLNEEGGIIDDTIITKHSDDSFYVVTNAGRAKEAKEWINKKLSEWKGGEVKWDTLEGWGLVALQGPKSSDVLKQIFLKDGGFDLDGVKFGQSAFVELDGVKCHVARGGYTGEDGFEISIPPAHAVGLTSKITNHPDVQLIGLGARDSLRLEAGMCLYGHDLDESVSPVEAGLSWVIGKDRRAEGSEPSFPGKSRILSELSSGPSRRRVGFEITGSPAREGCKVFDATGSTQLGVITSGIPSPTLGKNIAMGYIANGSQKKGTSVMVEVRKKLREAVVTPMPFVPTKYFK</sequence>
<evidence type="ECO:0000256" key="7">
    <source>
        <dbReference type="PIRSR" id="PIRSR006487-1"/>
    </source>
</evidence>
<reference evidence="11" key="1">
    <citation type="submission" date="2013-07" db="EMBL/GenBank/DDBJ databases">
        <title>The Genome Sequence of Cryptococcus bestiolae CBS10118.</title>
        <authorList>
            <consortium name="The Broad Institute Genome Sequencing Platform"/>
            <person name="Cuomo C."/>
            <person name="Litvintseva A."/>
            <person name="Chen Y."/>
            <person name="Heitman J."/>
            <person name="Sun S."/>
            <person name="Springer D."/>
            <person name="Dromer F."/>
            <person name="Young S.K."/>
            <person name="Zeng Q."/>
            <person name="Gargeya S."/>
            <person name="Fitzgerald M."/>
            <person name="Abouelleil A."/>
            <person name="Alvarado L."/>
            <person name="Berlin A.M."/>
            <person name="Chapman S.B."/>
            <person name="Dewar J."/>
            <person name="Goldberg J."/>
            <person name="Griggs A."/>
            <person name="Gujja S."/>
            <person name="Hansen M."/>
            <person name="Howarth C."/>
            <person name="Imamovic A."/>
            <person name="Larimer J."/>
            <person name="McCowan C."/>
            <person name="Murphy C."/>
            <person name="Pearson M."/>
            <person name="Priest M."/>
            <person name="Roberts A."/>
            <person name="Saif S."/>
            <person name="Shea T."/>
            <person name="Sykes S."/>
            <person name="Wortman J."/>
            <person name="Nusbaum C."/>
            <person name="Birren B."/>
        </authorList>
    </citation>
    <scope>NUCLEOTIDE SEQUENCE [LARGE SCALE GENOMIC DNA]</scope>
    <source>
        <strain evidence="11">CBS 10118</strain>
    </source>
</reference>
<dbReference type="SUPFAM" id="SSF103025">
    <property type="entry name" value="Folate-binding domain"/>
    <property type="match status" value="1"/>
</dbReference>
<dbReference type="InterPro" id="IPR006222">
    <property type="entry name" value="GCVT_N"/>
</dbReference>
<dbReference type="FunFam" id="2.40.30.110:FF:000002">
    <property type="entry name" value="Aminomethyltransferase"/>
    <property type="match status" value="1"/>
</dbReference>
<keyword evidence="8" id="KW-0809">Transit peptide</keyword>
<feature type="domain" description="GCVT N-terminal" evidence="9">
    <location>
        <begin position="71"/>
        <end position="331"/>
    </location>
</feature>
<keyword evidence="8" id="KW-0496">Mitochondrion</keyword>
<dbReference type="NCBIfam" id="TIGR00528">
    <property type="entry name" value="gcvT"/>
    <property type="match status" value="1"/>
</dbReference>
<comment type="subcellular location">
    <subcellularLocation>
        <location evidence="8">Mitochondrion</location>
    </subcellularLocation>
</comment>
<dbReference type="Gene3D" id="4.10.1250.10">
    <property type="entry name" value="Aminomethyltransferase fragment"/>
    <property type="match status" value="1"/>
</dbReference>
<feature type="domain" description="Aminomethyltransferase C-terminal" evidence="10">
    <location>
        <begin position="357"/>
        <end position="435"/>
    </location>
</feature>
<dbReference type="InterPro" id="IPR029043">
    <property type="entry name" value="GcvT/YgfZ_C"/>
</dbReference>
<evidence type="ECO:0000313" key="11">
    <source>
        <dbReference type="EMBL" id="OCF27970.1"/>
    </source>
</evidence>
<dbReference type="EMBL" id="KI894019">
    <property type="protein sequence ID" value="OCF27970.1"/>
    <property type="molecule type" value="Genomic_DNA"/>
</dbReference>
<dbReference type="InterPro" id="IPR027266">
    <property type="entry name" value="TrmE/GcvT-like"/>
</dbReference>
<dbReference type="Gene3D" id="2.40.30.110">
    <property type="entry name" value="Aminomethyltransferase beta-barrel domains"/>
    <property type="match status" value="1"/>
</dbReference>
<dbReference type="Pfam" id="PF08669">
    <property type="entry name" value="GCV_T_C"/>
    <property type="match status" value="1"/>
</dbReference>
<dbReference type="InterPro" id="IPR028896">
    <property type="entry name" value="GcvT/YgfZ/DmdA"/>
</dbReference>
<keyword evidence="4 8" id="KW-0808">Transferase</keyword>
<dbReference type="Gene3D" id="3.30.70.1400">
    <property type="entry name" value="Aminomethyltransferase beta-barrel domains"/>
    <property type="match status" value="1"/>
</dbReference>
<dbReference type="NCBIfam" id="NF001567">
    <property type="entry name" value="PRK00389.1"/>
    <property type="match status" value="1"/>
</dbReference>
<dbReference type="InterPro" id="IPR006223">
    <property type="entry name" value="GcvT"/>
</dbReference>
<comment type="similarity">
    <text evidence="1 8">Belongs to the GcvT family.</text>
</comment>